<dbReference type="SUPFAM" id="SSF50729">
    <property type="entry name" value="PH domain-like"/>
    <property type="match status" value="1"/>
</dbReference>
<dbReference type="STRING" id="341454.A0A4S2N0A3"/>
<evidence type="ECO:0000259" key="2">
    <source>
        <dbReference type="Pfam" id="PF07933"/>
    </source>
</evidence>
<dbReference type="GO" id="GO:0030125">
    <property type="term" value="C:clathrin vesicle coat"/>
    <property type="evidence" value="ECO:0007669"/>
    <property type="project" value="TreeGrafter"/>
</dbReference>
<feature type="region of interest" description="Disordered" evidence="1">
    <location>
        <begin position="179"/>
        <end position="235"/>
    </location>
</feature>
<dbReference type="Pfam" id="PF07933">
    <property type="entry name" value="DUF1681"/>
    <property type="match status" value="1"/>
</dbReference>
<dbReference type="InterPro" id="IPR012466">
    <property type="entry name" value="NECAP_PHear"/>
</dbReference>
<dbReference type="PANTHER" id="PTHR12847:SF9">
    <property type="entry name" value="NECAP-LIKE PROTEIN CG9132"/>
    <property type="match status" value="1"/>
</dbReference>
<keyword evidence="4" id="KW-1185">Reference proteome</keyword>
<dbReference type="InParanoid" id="A0A4S2N0A3"/>
<dbReference type="PANTHER" id="PTHR12847">
    <property type="entry name" value="ATP-BINDING CASSETTE ABC TRANSPORTER-RELATED"/>
    <property type="match status" value="1"/>
</dbReference>
<reference evidence="3 4" key="1">
    <citation type="submission" date="2019-04" db="EMBL/GenBank/DDBJ databases">
        <title>Comparative genomics and transcriptomics to analyze fruiting body development in filamentous ascomycetes.</title>
        <authorList>
            <consortium name="DOE Joint Genome Institute"/>
            <person name="Lutkenhaus R."/>
            <person name="Traeger S."/>
            <person name="Breuer J."/>
            <person name="Kuo A."/>
            <person name="Lipzen A."/>
            <person name="Pangilinan J."/>
            <person name="Dilworth D."/>
            <person name="Sandor L."/>
            <person name="Poggeler S."/>
            <person name="Barry K."/>
            <person name="Grigoriev I.V."/>
            <person name="Nowrousian M."/>
        </authorList>
    </citation>
    <scope>NUCLEOTIDE SEQUENCE [LARGE SCALE GENOMIC DNA]</scope>
    <source>
        <strain evidence="3 4">CBS 389.68</strain>
    </source>
</reference>
<dbReference type="Gene3D" id="2.30.29.30">
    <property type="entry name" value="Pleckstrin-homology domain (PH domain)/Phosphotyrosine-binding domain (PTB)"/>
    <property type="match status" value="1"/>
</dbReference>
<evidence type="ECO:0000313" key="3">
    <source>
        <dbReference type="EMBL" id="TGZ82366.1"/>
    </source>
</evidence>
<name>A0A4S2N0A3_9PEZI</name>
<dbReference type="Proteomes" id="UP000298138">
    <property type="component" value="Unassembled WGS sequence"/>
</dbReference>
<evidence type="ECO:0000313" key="4">
    <source>
        <dbReference type="Proteomes" id="UP000298138"/>
    </source>
</evidence>
<gene>
    <name evidence="3" type="ORF">EX30DRAFT_329747</name>
</gene>
<accession>A0A4S2N0A3</accession>
<evidence type="ECO:0000256" key="1">
    <source>
        <dbReference type="SAM" id="MobiDB-lite"/>
    </source>
</evidence>
<organism evidence="3 4">
    <name type="scientific">Ascodesmis nigricans</name>
    <dbReference type="NCBI Taxonomy" id="341454"/>
    <lineage>
        <taxon>Eukaryota</taxon>
        <taxon>Fungi</taxon>
        <taxon>Dikarya</taxon>
        <taxon>Ascomycota</taxon>
        <taxon>Pezizomycotina</taxon>
        <taxon>Pezizomycetes</taxon>
        <taxon>Pezizales</taxon>
        <taxon>Ascodesmidaceae</taxon>
        <taxon>Ascodesmis</taxon>
    </lineage>
</organism>
<protein>
    <submittedName>
        <fullName evidence="3">Adaptin ear-binding coat-associated protein 1 NECAP-1</fullName>
    </submittedName>
</protein>
<dbReference type="AlphaFoldDB" id="A0A4S2N0A3"/>
<dbReference type="InterPro" id="IPR011993">
    <property type="entry name" value="PH-like_dom_sf"/>
</dbReference>
<feature type="region of interest" description="Disordered" evidence="1">
    <location>
        <begin position="145"/>
        <end position="167"/>
    </location>
</feature>
<dbReference type="CDD" id="cd13228">
    <property type="entry name" value="PHear_NECAP"/>
    <property type="match status" value="1"/>
</dbReference>
<dbReference type="EMBL" id="ML220115">
    <property type="protein sequence ID" value="TGZ82366.1"/>
    <property type="molecule type" value="Genomic_DNA"/>
</dbReference>
<feature type="domain" description="NECAP PHear" evidence="2">
    <location>
        <begin position="5"/>
        <end position="180"/>
    </location>
</feature>
<dbReference type="GO" id="GO:0006897">
    <property type="term" value="P:endocytosis"/>
    <property type="evidence" value="ECO:0007669"/>
    <property type="project" value="InterPro"/>
</dbReference>
<dbReference type="OrthoDB" id="10265489at2759"/>
<proteinExistence type="predicted"/>
<sequence length="235" mass="26001">MADEIQRVLFVAPKVHVYAVPPLGSNSGYRASHWNVDGEGSRIFMARLRVIETATTDAATDQETIRNDVRLEDPKSGELFANCPYEDAFCVEQVVDSSRFFAIRVVHGPRKAILGIGFEDRSDAFEFGVVLQTIRRQNNMDVKTTAGASVSSNSGKPTSLLPEKKDYSLKEGETISVTIGNKGHRRTPSKSDDSNAAFALLPPPPSASDVKRRNRNTPRQDTNKYGFEDDFGDFQ</sequence>
<feature type="compositionally biased region" description="Polar residues" evidence="1">
    <location>
        <begin position="145"/>
        <end position="157"/>
    </location>
</feature>